<keyword evidence="3" id="KW-1185">Reference proteome</keyword>
<evidence type="ECO:0000313" key="2">
    <source>
        <dbReference type="EnsemblMetazoa" id="CJA41975.1"/>
    </source>
</evidence>
<feature type="chain" id="PRO_5035909288" evidence="1">
    <location>
        <begin position="21"/>
        <end position="69"/>
    </location>
</feature>
<proteinExistence type="predicted"/>
<reference evidence="2" key="2">
    <citation type="submission" date="2022-06" db="UniProtKB">
        <authorList>
            <consortium name="EnsemblMetazoa"/>
        </authorList>
    </citation>
    <scope>IDENTIFICATION</scope>
    <source>
        <strain evidence="2">DF5081</strain>
    </source>
</reference>
<dbReference type="EnsemblMetazoa" id="CJA41975.1">
    <property type="protein sequence ID" value="CJA41975.1"/>
    <property type="gene ID" value="WBGene00217823"/>
</dbReference>
<protein>
    <submittedName>
        <fullName evidence="2">Uncharacterized protein</fullName>
    </submittedName>
</protein>
<feature type="signal peptide" evidence="1">
    <location>
        <begin position="1"/>
        <end position="20"/>
    </location>
</feature>
<reference evidence="3" key="1">
    <citation type="submission" date="2010-08" db="EMBL/GenBank/DDBJ databases">
        <authorList>
            <consortium name="Caenorhabditis japonica Sequencing Consortium"/>
            <person name="Wilson R.K."/>
        </authorList>
    </citation>
    <scope>NUCLEOTIDE SEQUENCE [LARGE SCALE GENOMIC DNA]</scope>
    <source>
        <strain evidence="3">DF5081</strain>
    </source>
</reference>
<name>A0A8R1EQK9_CAEJA</name>
<dbReference type="Proteomes" id="UP000005237">
    <property type="component" value="Unassembled WGS sequence"/>
</dbReference>
<accession>A0A8R1EQK9</accession>
<keyword evidence="1" id="KW-0732">Signal</keyword>
<evidence type="ECO:0000313" key="3">
    <source>
        <dbReference type="Proteomes" id="UP000005237"/>
    </source>
</evidence>
<sequence length="69" mass="7439">MKMFFKLSFLLLLLASTGLAQDSSGIVFEHGDINADGDIDIPGQISVNGKPPISVTVQDVEATTKFVYH</sequence>
<organism evidence="2 3">
    <name type="scientific">Caenorhabditis japonica</name>
    <dbReference type="NCBI Taxonomy" id="281687"/>
    <lineage>
        <taxon>Eukaryota</taxon>
        <taxon>Metazoa</taxon>
        <taxon>Ecdysozoa</taxon>
        <taxon>Nematoda</taxon>
        <taxon>Chromadorea</taxon>
        <taxon>Rhabditida</taxon>
        <taxon>Rhabditina</taxon>
        <taxon>Rhabditomorpha</taxon>
        <taxon>Rhabditoidea</taxon>
        <taxon>Rhabditidae</taxon>
        <taxon>Peloderinae</taxon>
        <taxon>Caenorhabditis</taxon>
    </lineage>
</organism>
<evidence type="ECO:0000256" key="1">
    <source>
        <dbReference type="SAM" id="SignalP"/>
    </source>
</evidence>
<dbReference type="AlphaFoldDB" id="A0A8R1EQK9"/>